<name>A0A381UQM1_9ZZZZ</name>
<evidence type="ECO:0000313" key="2">
    <source>
        <dbReference type="EMBL" id="SVA30462.1"/>
    </source>
</evidence>
<organism evidence="2">
    <name type="scientific">marine metagenome</name>
    <dbReference type="NCBI Taxonomy" id="408172"/>
    <lineage>
        <taxon>unclassified sequences</taxon>
        <taxon>metagenomes</taxon>
        <taxon>ecological metagenomes</taxon>
    </lineage>
</organism>
<accession>A0A381UQM1</accession>
<dbReference type="Pfam" id="PF22725">
    <property type="entry name" value="GFO_IDH_MocA_C3"/>
    <property type="match status" value="1"/>
</dbReference>
<protein>
    <recommendedName>
        <fullName evidence="1">GFO/IDH/MocA-like oxidoreductase domain-containing protein</fullName>
    </recommendedName>
</protein>
<dbReference type="InterPro" id="IPR055170">
    <property type="entry name" value="GFO_IDH_MocA-like_dom"/>
</dbReference>
<dbReference type="Gene3D" id="3.30.360.10">
    <property type="entry name" value="Dihydrodipicolinate Reductase, domain 2"/>
    <property type="match status" value="1"/>
</dbReference>
<dbReference type="InterPro" id="IPR051317">
    <property type="entry name" value="Gfo/Idh/MocA_oxidoreduct"/>
</dbReference>
<gene>
    <name evidence="2" type="ORF">METZ01_LOCUS83316</name>
</gene>
<dbReference type="EMBL" id="UINC01006930">
    <property type="protein sequence ID" value="SVA30462.1"/>
    <property type="molecule type" value="Genomic_DNA"/>
</dbReference>
<feature type="domain" description="GFO/IDH/MocA-like oxidoreductase" evidence="1">
    <location>
        <begin position="2"/>
        <end position="114"/>
    </location>
</feature>
<dbReference type="SUPFAM" id="SSF55347">
    <property type="entry name" value="Glyceraldehyde-3-phosphate dehydrogenase-like, C-terminal domain"/>
    <property type="match status" value="1"/>
</dbReference>
<sequence length="202" mass="22239">MESGAIGNITTVNCDFYIGAHFGGFRDHMKHVLLVDMAIHTLDAARFISGADPVSVYCKEWNPKGSWYDHDASAIAVYEMTDDIVYTYRGSWCSEGLNTTWESDWRIIGDKGSVKWDGGGQMVADIVTEAGGFHSKCENVEIPPFDGNDRVGGHQGLIHEFIECVQTGGTPETIYTDNIKSLAMVFGAIDSSKSGQCLRIEW</sequence>
<reference evidence="2" key="1">
    <citation type="submission" date="2018-05" db="EMBL/GenBank/DDBJ databases">
        <authorList>
            <person name="Lanie J.A."/>
            <person name="Ng W.-L."/>
            <person name="Kazmierczak K.M."/>
            <person name="Andrzejewski T.M."/>
            <person name="Davidsen T.M."/>
            <person name="Wayne K.J."/>
            <person name="Tettelin H."/>
            <person name="Glass J.I."/>
            <person name="Rusch D."/>
            <person name="Podicherti R."/>
            <person name="Tsui H.-C.T."/>
            <person name="Winkler M.E."/>
        </authorList>
    </citation>
    <scope>NUCLEOTIDE SEQUENCE</scope>
</reference>
<proteinExistence type="predicted"/>
<dbReference type="PANTHER" id="PTHR43708:SF8">
    <property type="entry name" value="OXIDOREDUCTASE"/>
    <property type="match status" value="1"/>
</dbReference>
<dbReference type="AlphaFoldDB" id="A0A381UQM1"/>
<dbReference type="PANTHER" id="PTHR43708">
    <property type="entry name" value="CONSERVED EXPRESSED OXIDOREDUCTASE (EUROFUNG)"/>
    <property type="match status" value="1"/>
</dbReference>
<evidence type="ECO:0000259" key="1">
    <source>
        <dbReference type="Pfam" id="PF22725"/>
    </source>
</evidence>